<reference evidence="3 4" key="1">
    <citation type="submission" date="2011-02" db="EMBL/GenBank/DDBJ databases">
        <title>The Genome Sequence of Sphaeroforma arctica JP610.</title>
        <authorList>
            <consortium name="The Broad Institute Genome Sequencing Platform"/>
            <person name="Russ C."/>
            <person name="Cuomo C."/>
            <person name="Young S.K."/>
            <person name="Zeng Q."/>
            <person name="Gargeya S."/>
            <person name="Alvarado L."/>
            <person name="Berlin A."/>
            <person name="Chapman S.B."/>
            <person name="Chen Z."/>
            <person name="Freedman E."/>
            <person name="Gellesch M."/>
            <person name="Goldberg J."/>
            <person name="Griggs A."/>
            <person name="Gujja S."/>
            <person name="Heilman E."/>
            <person name="Heiman D."/>
            <person name="Howarth C."/>
            <person name="Mehta T."/>
            <person name="Neiman D."/>
            <person name="Pearson M."/>
            <person name="Roberts A."/>
            <person name="Saif S."/>
            <person name="Shea T."/>
            <person name="Shenoy N."/>
            <person name="Sisk P."/>
            <person name="Stolte C."/>
            <person name="Sykes S."/>
            <person name="White J."/>
            <person name="Yandava C."/>
            <person name="Burger G."/>
            <person name="Gray M.W."/>
            <person name="Holland P.W.H."/>
            <person name="King N."/>
            <person name="Lang F.B.F."/>
            <person name="Roger A.J."/>
            <person name="Ruiz-Trillo I."/>
            <person name="Haas B."/>
            <person name="Nusbaum C."/>
            <person name="Birren B."/>
        </authorList>
    </citation>
    <scope>NUCLEOTIDE SEQUENCE [LARGE SCALE GENOMIC DNA]</scope>
    <source>
        <strain evidence="3 4">JP610</strain>
    </source>
</reference>
<sequence length="1364" mass="149711">VEANFNEVDESDEAFLDLVKHFEQEIKAGSVDIPSQPLNTENARPQAPSRESTYSDRKGNQYEYTYSNKPNSQYDYTGQGDDRDSEFGYQHQHYTQERVYSDSPNHQYEYAYNDPRTGKVNDRKSPHQHRHQQPHYTHDREQRRRVYARDEERRLMYELFRDSDRRHEDTRDTVRRTGQEIMAVLWSQLGGFPPQSPKQPMYPKHSFGESFYGQSGPVGDTPAPELQKMQAKLIEKASSLHDELQNLKNSSKIEHTLYVAQNETCTALQLECGILKTDCDALKAECGTNHTLCMTQIHNLTVSVQEWENRASARDAAMKQLLESRETTKKALNASTERVASLGSGLSVCNTDLQQHQSALATANASLAECSEREEASVLKLTETGKALNTSQLRVDELEQMHRDSQRSRQQDLMQHEAVYAECVASLAQQAVVSAEALNTSTRAVATCQSAMRIQARKVYDLHVQVQKLSDELQVSERERELPIQCTPGSSVPSPEPPIVQTTKEEPAVLDQPTPGPTQHQTEETEPSPTIAPELGSDTGTDASPGGSDCVQLTEREESLTAREKELEDRGKAMAEREAVCQREEEELKIKGVLVDNREKQLMLRAEALDGVVANGPGYDIVTAIKLACASAESAGVAEMVRPESGGNGSVKAEGVDGLFMGDGSTCTCMSQVRLEQLEAHNAELLADAKSAQATIQAGIVPLYFLRPSMLMASTDGIVWGTHVYVVFSSVLLFALSVMLAGGMLGHGGMSQAEVDVLVQKRGQEVQQHMQQQMDQKVHRRLSTPEGNHNAQSHERLESVLAERQQMLEDIAMLNDDVASRDRQIIEFRVLTGDMMTSIKQHKEDGNEVQKLKAALAESERVRELKEKTFYELDRKNMRAREAAAEEHAEAVNGLRAAVAHLEGVVKARETRLNELELDLDALNTALDNTRQRAEQTDRSRDETLGSQQAIIDKLRAELMALESKCATLDVAEGAEESKAVKELEMKHAAALEQVRLERDECAQRAREYRESRDQHAREAAAQSAEQSTRLKAEKDAICRLQEVISERAKAHALEVRKGQLWKRYLEKELEGAQSEASKITAELVTVNNKYKAVVEILERHRIPGASQVTTLLSPAEPEKPAGSSMAGELLSPPTGDSEVLHRNLARDQGTLHHGTSIVGEQPSEESVAPAVSSAEPSEDLGLSSESAADAMDVSAVERASGVDNPSMSSSGVNDGMSHGSEVPQIPSSLTPPPTDISPIPESSNTHGALDSVAIAPAKAGHSQRMSSSIPPPPLQLPPPPTHLPSPPTHMDAMANGSNTPVGQPEGSVDGAEERAANGTEPPVADVAEAPAASDAQVNTTPTFYNPTSYGKKAAFPFATNSQV</sequence>
<feature type="region of interest" description="Disordered" evidence="2">
    <location>
        <begin position="1115"/>
        <end position="1139"/>
    </location>
</feature>
<keyword evidence="1" id="KW-0175">Coiled coil</keyword>
<proteinExistence type="predicted"/>
<feature type="compositionally biased region" description="Basic and acidic residues" evidence="2">
    <location>
        <begin position="116"/>
        <end position="125"/>
    </location>
</feature>
<dbReference type="PANTHER" id="PTHR23159:SF31">
    <property type="entry name" value="CENTROSOME-ASSOCIATED PROTEIN CEP250 ISOFORM X1"/>
    <property type="match status" value="1"/>
</dbReference>
<dbReference type="PANTHER" id="PTHR23159">
    <property type="entry name" value="CENTROSOMAL PROTEIN 2"/>
    <property type="match status" value="1"/>
</dbReference>
<feature type="coiled-coil region" evidence="1">
    <location>
        <begin position="1063"/>
        <end position="1090"/>
    </location>
</feature>
<feature type="compositionally biased region" description="Pro residues" evidence="2">
    <location>
        <begin position="1270"/>
        <end position="1288"/>
    </location>
</feature>
<gene>
    <name evidence="3" type="ORF">SARC_02530</name>
</gene>
<feature type="region of interest" description="Disordered" evidence="2">
    <location>
        <begin position="1154"/>
        <end position="1364"/>
    </location>
</feature>
<evidence type="ECO:0000313" key="4">
    <source>
        <dbReference type="Proteomes" id="UP000054560"/>
    </source>
</evidence>
<evidence type="ECO:0000256" key="2">
    <source>
        <dbReference type="SAM" id="MobiDB-lite"/>
    </source>
</evidence>
<dbReference type="GeneID" id="25903034"/>
<accession>A0A0L0G8R2</accession>
<dbReference type="RefSeq" id="XP_014159173.1">
    <property type="nucleotide sequence ID" value="XM_014303698.1"/>
</dbReference>
<feature type="compositionally biased region" description="Low complexity" evidence="2">
    <location>
        <begin position="1165"/>
        <end position="1176"/>
    </location>
</feature>
<evidence type="ECO:0000313" key="3">
    <source>
        <dbReference type="EMBL" id="KNC85271.1"/>
    </source>
</evidence>
<organism evidence="3 4">
    <name type="scientific">Sphaeroforma arctica JP610</name>
    <dbReference type="NCBI Taxonomy" id="667725"/>
    <lineage>
        <taxon>Eukaryota</taxon>
        <taxon>Ichthyosporea</taxon>
        <taxon>Ichthyophonida</taxon>
        <taxon>Sphaeroforma</taxon>
    </lineage>
</organism>
<feature type="compositionally biased region" description="Low complexity" evidence="2">
    <location>
        <begin position="1321"/>
        <end position="1336"/>
    </location>
</feature>
<feature type="region of interest" description="Disordered" evidence="2">
    <location>
        <begin position="1010"/>
        <end position="1029"/>
    </location>
</feature>
<feature type="region of interest" description="Disordered" evidence="2">
    <location>
        <begin position="476"/>
        <end position="562"/>
    </location>
</feature>
<feature type="compositionally biased region" description="Basic and acidic residues" evidence="2">
    <location>
        <begin position="1010"/>
        <end position="1019"/>
    </location>
</feature>
<feature type="region of interest" description="Disordered" evidence="2">
    <location>
        <begin position="100"/>
        <end position="144"/>
    </location>
</feature>
<evidence type="ECO:0000256" key="1">
    <source>
        <dbReference type="SAM" id="Coils"/>
    </source>
</evidence>
<feature type="compositionally biased region" description="Polar residues" evidence="2">
    <location>
        <begin position="1204"/>
        <end position="1213"/>
    </location>
</feature>
<dbReference type="EMBL" id="KQ241711">
    <property type="protein sequence ID" value="KNC85271.1"/>
    <property type="molecule type" value="Genomic_DNA"/>
</dbReference>
<dbReference type="Proteomes" id="UP000054560">
    <property type="component" value="Unassembled WGS sequence"/>
</dbReference>
<feature type="region of interest" description="Disordered" evidence="2">
    <location>
        <begin position="30"/>
        <end position="86"/>
    </location>
</feature>
<protein>
    <submittedName>
        <fullName evidence="3">Uncharacterized protein</fullName>
    </submittedName>
</protein>
<feature type="non-terminal residue" evidence="3">
    <location>
        <position position="1"/>
    </location>
</feature>
<feature type="compositionally biased region" description="Polar residues" evidence="2">
    <location>
        <begin position="62"/>
        <end position="76"/>
    </location>
</feature>
<feature type="compositionally biased region" description="Polar residues" evidence="2">
    <location>
        <begin position="1337"/>
        <end position="1349"/>
    </location>
</feature>
<name>A0A0L0G8R2_9EUKA</name>
<keyword evidence="4" id="KW-1185">Reference proteome</keyword>